<evidence type="ECO:0000313" key="3">
    <source>
        <dbReference type="EMBL" id="KAK0459684.1"/>
    </source>
</evidence>
<feature type="domain" description="Nucleolus and neural progenitor protein-like N-terminal" evidence="2">
    <location>
        <begin position="40"/>
        <end position="202"/>
    </location>
</feature>
<evidence type="ECO:0000256" key="1">
    <source>
        <dbReference type="SAM" id="MobiDB-lite"/>
    </source>
</evidence>
<accession>A0AA39KH64</accession>
<dbReference type="GeneID" id="85365074"/>
<organism evidence="3 4">
    <name type="scientific">Armillaria tabescens</name>
    <name type="common">Ringless honey mushroom</name>
    <name type="synonym">Agaricus tabescens</name>
    <dbReference type="NCBI Taxonomy" id="1929756"/>
    <lineage>
        <taxon>Eukaryota</taxon>
        <taxon>Fungi</taxon>
        <taxon>Dikarya</taxon>
        <taxon>Basidiomycota</taxon>
        <taxon>Agaricomycotina</taxon>
        <taxon>Agaricomycetes</taxon>
        <taxon>Agaricomycetidae</taxon>
        <taxon>Agaricales</taxon>
        <taxon>Marasmiineae</taxon>
        <taxon>Physalacriaceae</taxon>
        <taxon>Desarmillaria</taxon>
    </lineage>
</organism>
<dbReference type="Pfam" id="PF14780">
    <property type="entry name" value="NEPRO_N"/>
    <property type="match status" value="1"/>
</dbReference>
<name>A0AA39KH64_ARMTA</name>
<dbReference type="EMBL" id="JAUEPS010000014">
    <property type="protein sequence ID" value="KAK0459684.1"/>
    <property type="molecule type" value="Genomic_DNA"/>
</dbReference>
<protein>
    <recommendedName>
        <fullName evidence="2">Nucleolus and neural progenitor protein-like N-terminal domain-containing protein</fullName>
    </recommendedName>
</protein>
<dbReference type="AlphaFoldDB" id="A0AA39KH64"/>
<reference evidence="3" key="1">
    <citation type="submission" date="2023-06" db="EMBL/GenBank/DDBJ databases">
        <authorList>
            <consortium name="Lawrence Berkeley National Laboratory"/>
            <person name="Ahrendt S."/>
            <person name="Sahu N."/>
            <person name="Indic B."/>
            <person name="Wong-Bajracharya J."/>
            <person name="Merenyi Z."/>
            <person name="Ke H.-M."/>
            <person name="Monk M."/>
            <person name="Kocsube S."/>
            <person name="Drula E."/>
            <person name="Lipzen A."/>
            <person name="Balint B."/>
            <person name="Henrissat B."/>
            <person name="Andreopoulos B."/>
            <person name="Martin F.M."/>
            <person name="Harder C.B."/>
            <person name="Rigling D."/>
            <person name="Ford K.L."/>
            <person name="Foster G.D."/>
            <person name="Pangilinan J."/>
            <person name="Papanicolaou A."/>
            <person name="Barry K."/>
            <person name="LaButti K."/>
            <person name="Viragh M."/>
            <person name="Koriabine M."/>
            <person name="Yan M."/>
            <person name="Riley R."/>
            <person name="Champramary S."/>
            <person name="Plett K.L."/>
            <person name="Tsai I.J."/>
            <person name="Slot J."/>
            <person name="Sipos G."/>
            <person name="Plett J."/>
            <person name="Nagy L.G."/>
            <person name="Grigoriev I.V."/>
        </authorList>
    </citation>
    <scope>NUCLEOTIDE SEQUENCE</scope>
    <source>
        <strain evidence="3">CCBAS 213</strain>
    </source>
</reference>
<sequence length="315" mass="35923">MPMFDVAVQARCVTDRDMSRLHRPPPTNQRSRDTLNQALHFPVDSALKNLKKCRNHLKTILATYQDEREILERLYYKGKNQHRSALFWKRVVETRRYSNRLNELDPVMLIDDMQQSFFDANSANMKKALKGAWTCYPDHKFVSYMRNRLELISDFASKTHARLSQAYRSLSLAMQSGAFIQYIVLLVAIISRMDILTVELLAGIQQASSTVRQLHDILKNLAHTTSPKVMFQGLDIISMDPAQLDPSALGCLVSDTITSETDAPRTPAPLPSVTHDSSLDGDRSMLAQAEEPVEIIVKRKRTKKKKDEIDDIFGF</sequence>
<proteinExistence type="predicted"/>
<keyword evidence="4" id="KW-1185">Reference proteome</keyword>
<dbReference type="Proteomes" id="UP001175211">
    <property type="component" value="Unassembled WGS sequence"/>
</dbReference>
<evidence type="ECO:0000259" key="2">
    <source>
        <dbReference type="Pfam" id="PF14780"/>
    </source>
</evidence>
<comment type="caution">
    <text evidence="3">The sequence shown here is derived from an EMBL/GenBank/DDBJ whole genome shotgun (WGS) entry which is preliminary data.</text>
</comment>
<evidence type="ECO:0000313" key="4">
    <source>
        <dbReference type="Proteomes" id="UP001175211"/>
    </source>
</evidence>
<gene>
    <name evidence="3" type="ORF">EV420DRAFT_283504</name>
</gene>
<dbReference type="RefSeq" id="XP_060331881.1">
    <property type="nucleotide sequence ID" value="XM_060481526.1"/>
</dbReference>
<dbReference type="InterPro" id="IPR027951">
    <property type="entry name" value="Nepro_N"/>
</dbReference>
<feature type="region of interest" description="Disordered" evidence="1">
    <location>
        <begin position="260"/>
        <end position="287"/>
    </location>
</feature>